<reference evidence="10" key="1">
    <citation type="journal article" date="2011" name="J. Bacteriol.">
        <title>Genome sequences of eight morphologically diverse alphaproteobacteria.</title>
        <authorList>
            <consortium name="US DOE Joint Genome Institute"/>
            <person name="Brown P.J."/>
            <person name="Kysela D.T."/>
            <person name="Buechlein A."/>
            <person name="Hemmerich C."/>
            <person name="Brun Y.V."/>
        </authorList>
    </citation>
    <scope>NUCLEOTIDE SEQUENCE [LARGE SCALE GENOMIC DNA]</scope>
    <source>
        <strain evidence="10">ATCC 17100 / ATH 3.1.1 / DSM 162 / LMG 4299</strain>
    </source>
</reference>
<dbReference type="InterPro" id="IPR017614">
    <property type="entry name" value="Dearomat_deydrogenase"/>
</dbReference>
<evidence type="ECO:0000313" key="10">
    <source>
        <dbReference type="Proteomes" id="UP000001399"/>
    </source>
</evidence>
<evidence type="ECO:0000256" key="5">
    <source>
        <dbReference type="ARBA" id="ARBA00023002"/>
    </source>
</evidence>
<dbReference type="AlphaFoldDB" id="E3I4A5"/>
<dbReference type="KEGG" id="rva:Rvan_0034"/>
<dbReference type="Gene3D" id="3.90.180.10">
    <property type="entry name" value="Medium-chain alcohol dehydrogenases, catalytic domain"/>
    <property type="match status" value="1"/>
</dbReference>
<dbReference type="RefSeq" id="WP_013417731.1">
    <property type="nucleotide sequence ID" value="NC_014664.1"/>
</dbReference>
<dbReference type="PROSITE" id="PS00059">
    <property type="entry name" value="ADH_ZINC"/>
    <property type="match status" value="1"/>
</dbReference>
<dbReference type="PANTHER" id="PTHR42940">
    <property type="entry name" value="ALCOHOL DEHYDROGENASE 1-RELATED"/>
    <property type="match status" value="1"/>
</dbReference>
<dbReference type="Pfam" id="PF08240">
    <property type="entry name" value="ADH_N"/>
    <property type="match status" value="1"/>
</dbReference>
<feature type="domain" description="Alcohol dehydrogenase-like C-terminal" evidence="7">
    <location>
        <begin position="183"/>
        <end position="316"/>
    </location>
</feature>
<evidence type="ECO:0000259" key="8">
    <source>
        <dbReference type="Pfam" id="PF08240"/>
    </source>
</evidence>
<dbReference type="Gene3D" id="3.40.50.720">
    <property type="entry name" value="NAD(P)-binding Rossmann-like Domain"/>
    <property type="match status" value="1"/>
</dbReference>
<dbReference type="InterPro" id="IPR036291">
    <property type="entry name" value="NAD(P)-bd_dom_sf"/>
</dbReference>
<dbReference type="InterPro" id="IPR011032">
    <property type="entry name" value="GroES-like_sf"/>
</dbReference>
<dbReference type="STRING" id="648757.Rvan_0034"/>
<feature type="domain" description="Alcohol dehydrogenase-like N-terminal" evidence="8">
    <location>
        <begin position="29"/>
        <end position="133"/>
    </location>
</feature>
<evidence type="ECO:0000256" key="4">
    <source>
        <dbReference type="ARBA" id="ARBA00022833"/>
    </source>
</evidence>
<dbReference type="OrthoDB" id="9809185at2"/>
<comment type="similarity">
    <text evidence="2 6">Belongs to the zinc-containing alcohol dehydrogenase family.</text>
</comment>
<comment type="cofactor">
    <cofactor evidence="1 6">
        <name>Zn(2+)</name>
        <dbReference type="ChEBI" id="CHEBI:29105"/>
    </cofactor>
</comment>
<dbReference type="InterPro" id="IPR013149">
    <property type="entry name" value="ADH-like_C"/>
</dbReference>
<dbReference type="GO" id="GO:0005737">
    <property type="term" value="C:cytoplasm"/>
    <property type="evidence" value="ECO:0007669"/>
    <property type="project" value="TreeGrafter"/>
</dbReference>
<dbReference type="InterPro" id="IPR013154">
    <property type="entry name" value="ADH-like_N"/>
</dbReference>
<name>E3I4A5_RHOVT</name>
<evidence type="ECO:0000313" key="9">
    <source>
        <dbReference type="EMBL" id="ADP69324.1"/>
    </source>
</evidence>
<keyword evidence="10" id="KW-1185">Reference proteome</keyword>
<evidence type="ECO:0000259" key="7">
    <source>
        <dbReference type="Pfam" id="PF00107"/>
    </source>
</evidence>
<dbReference type="NCBIfam" id="TIGR03201">
    <property type="entry name" value="dearomat_had"/>
    <property type="match status" value="1"/>
</dbReference>
<evidence type="ECO:0000256" key="6">
    <source>
        <dbReference type="RuleBase" id="RU361277"/>
    </source>
</evidence>
<dbReference type="PANTHER" id="PTHR42940:SF8">
    <property type="entry name" value="VACUOLAR PROTEIN SORTING-ASSOCIATED PROTEIN 11"/>
    <property type="match status" value="1"/>
</dbReference>
<accession>E3I4A5</accession>
<sequence length="355" mass="37134">MPIAAYRWVMTSVGEPLIRQSFELGAPAAGEVTVEIAGCGVCHTDLGYYYDGVRTNQPLPLTLGHEISGRVVAAGTGAEHWLGRAVIIPAVIPCGTCDACKRGKGTICAKQVMPGNDIEGGFASHITVPSFGLCAVNENRLEAAGLKLSDVSVVADAVTTPYQAVIQAGVGPGTLCIVIGVGGVGGHCAQVASAFGGTVVAIDVDDVKLAAIAAHGVAKTFNARRVDPKALKKEIAGFAKENGLSTREWVIFECSGTAAGQSTAWSLLVHGATLAVVGFTMDKVEVRLSNLMAFHARALGNWGCATELYPGALDLVLDRKIELAAFIERHPLDSINEIFAMAHEHKLTRRAILVP</sequence>
<dbReference type="GO" id="GO:0004022">
    <property type="term" value="F:alcohol dehydrogenase (NAD+) activity"/>
    <property type="evidence" value="ECO:0007669"/>
    <property type="project" value="TreeGrafter"/>
</dbReference>
<evidence type="ECO:0000256" key="1">
    <source>
        <dbReference type="ARBA" id="ARBA00001947"/>
    </source>
</evidence>
<keyword evidence="3 6" id="KW-0479">Metal-binding</keyword>
<dbReference type="CDD" id="cd08254">
    <property type="entry name" value="hydroxyacyl_CoA_DH"/>
    <property type="match status" value="1"/>
</dbReference>
<dbReference type="Proteomes" id="UP000001399">
    <property type="component" value="Chromosome"/>
</dbReference>
<dbReference type="eggNOG" id="COG1063">
    <property type="taxonomic scope" value="Bacteria"/>
</dbReference>
<dbReference type="EMBL" id="CP002292">
    <property type="protein sequence ID" value="ADP69324.1"/>
    <property type="molecule type" value="Genomic_DNA"/>
</dbReference>
<dbReference type="GO" id="GO:0008270">
    <property type="term" value="F:zinc ion binding"/>
    <property type="evidence" value="ECO:0007669"/>
    <property type="project" value="InterPro"/>
</dbReference>
<dbReference type="SUPFAM" id="SSF50129">
    <property type="entry name" value="GroES-like"/>
    <property type="match status" value="1"/>
</dbReference>
<proteinExistence type="inferred from homology"/>
<evidence type="ECO:0000256" key="2">
    <source>
        <dbReference type="ARBA" id="ARBA00008072"/>
    </source>
</evidence>
<evidence type="ECO:0000256" key="3">
    <source>
        <dbReference type="ARBA" id="ARBA00022723"/>
    </source>
</evidence>
<gene>
    <name evidence="9" type="ordered locus">Rvan_0034</name>
</gene>
<keyword evidence="5" id="KW-0560">Oxidoreductase</keyword>
<dbReference type="HOGENOM" id="CLU_026673_11_2_5"/>
<protein>
    <submittedName>
        <fullName evidence="9">6-hydroxycyclohex-1-ene-1-carbonyl-CoA dehydrogenase</fullName>
    </submittedName>
</protein>
<keyword evidence="4 6" id="KW-0862">Zinc</keyword>
<dbReference type="Pfam" id="PF00107">
    <property type="entry name" value="ADH_zinc_N"/>
    <property type="match status" value="1"/>
</dbReference>
<dbReference type="InterPro" id="IPR002328">
    <property type="entry name" value="ADH_Zn_CS"/>
</dbReference>
<organism evidence="9 10">
    <name type="scientific">Rhodomicrobium vannielii (strain ATCC 17100 / DSM 162 / LMG 4299 / NCIMB 10020 / ATH 3.1.1)</name>
    <dbReference type="NCBI Taxonomy" id="648757"/>
    <lineage>
        <taxon>Bacteria</taxon>
        <taxon>Pseudomonadati</taxon>
        <taxon>Pseudomonadota</taxon>
        <taxon>Alphaproteobacteria</taxon>
        <taxon>Hyphomicrobiales</taxon>
        <taxon>Hyphomicrobiaceae</taxon>
        <taxon>Rhodomicrobium</taxon>
    </lineage>
</organism>
<dbReference type="SUPFAM" id="SSF51735">
    <property type="entry name" value="NAD(P)-binding Rossmann-fold domains"/>
    <property type="match status" value="1"/>
</dbReference>